<name>A0A8S3UAG2_MYTED</name>
<comment type="caution">
    <text evidence="4">The sequence shown here is derived from an EMBL/GenBank/DDBJ whole genome shotgun (WGS) entry which is preliminary data.</text>
</comment>
<dbReference type="Gene3D" id="3.80.10.10">
    <property type="entry name" value="Ribonuclease Inhibitor"/>
    <property type="match status" value="1"/>
</dbReference>
<keyword evidence="3" id="KW-0677">Repeat</keyword>
<dbReference type="InterPro" id="IPR032675">
    <property type="entry name" value="LRR_dom_sf"/>
</dbReference>
<dbReference type="InterPro" id="IPR001611">
    <property type="entry name" value="Leu-rich_rpt"/>
</dbReference>
<protein>
    <submittedName>
        <fullName evidence="4">Uncharacterized protein</fullName>
    </submittedName>
</protein>
<proteinExistence type="predicted"/>
<sequence>MVRHGNQTIADCTRLKLHDVPTGLPLDISGLDLSFNQISKIKNNTFESFSNLTTLKMDFNNIDTIDGYAFQSFKRLRWLSMRHNHINIFSKIFDIALKSLLDLQHLDIRYNINKTMDMSKPMVYPYFGNHSFLTDLYMDIVEYPVFYLSGFKTLSKLNTIKFEQCYLNQMSNDTLVDLPSSITSIYFYGCVDVLNNPSYAKEVYSKGCQIKPTATTEYKDYSPILEKGQMVDESKFQINLPVNLTFLRVSHYMTSYRQTGQKLLVANSSKLRYVDFSYWQIKQFPEIYSDAPFNVKYMDISGLNASILIHETSIPVFQNVQTAILKKCHAESNNWKERQSFSTISSRRKTGYIIQQLMVSR</sequence>
<keyword evidence="2" id="KW-0732">Signal</keyword>
<dbReference type="GO" id="GO:0005886">
    <property type="term" value="C:plasma membrane"/>
    <property type="evidence" value="ECO:0007669"/>
    <property type="project" value="TreeGrafter"/>
</dbReference>
<dbReference type="OrthoDB" id="6240959at2759"/>
<reference evidence="4" key="1">
    <citation type="submission" date="2021-03" db="EMBL/GenBank/DDBJ databases">
        <authorList>
            <person name="Bekaert M."/>
        </authorList>
    </citation>
    <scope>NUCLEOTIDE SEQUENCE</scope>
</reference>
<keyword evidence="5" id="KW-1185">Reference proteome</keyword>
<keyword evidence="1" id="KW-0433">Leucine-rich repeat</keyword>
<accession>A0A8S3UAG2</accession>
<dbReference type="PROSITE" id="PS51450">
    <property type="entry name" value="LRR"/>
    <property type="match status" value="1"/>
</dbReference>
<evidence type="ECO:0000256" key="1">
    <source>
        <dbReference type="ARBA" id="ARBA00022614"/>
    </source>
</evidence>
<dbReference type="EMBL" id="CAJPWZ010002579">
    <property type="protein sequence ID" value="CAG2240989.1"/>
    <property type="molecule type" value="Genomic_DNA"/>
</dbReference>
<dbReference type="InterPro" id="IPR050541">
    <property type="entry name" value="LRR_TM_domain-containing"/>
</dbReference>
<dbReference type="PANTHER" id="PTHR24369:SF210">
    <property type="entry name" value="CHAOPTIN-RELATED"/>
    <property type="match status" value="1"/>
</dbReference>
<dbReference type="PANTHER" id="PTHR24369">
    <property type="entry name" value="ANTIGEN BSP, PUTATIVE-RELATED"/>
    <property type="match status" value="1"/>
</dbReference>
<dbReference type="Pfam" id="PF13855">
    <property type="entry name" value="LRR_8"/>
    <property type="match status" value="1"/>
</dbReference>
<evidence type="ECO:0000256" key="2">
    <source>
        <dbReference type="ARBA" id="ARBA00022729"/>
    </source>
</evidence>
<dbReference type="Proteomes" id="UP000683360">
    <property type="component" value="Unassembled WGS sequence"/>
</dbReference>
<organism evidence="4 5">
    <name type="scientific">Mytilus edulis</name>
    <name type="common">Blue mussel</name>
    <dbReference type="NCBI Taxonomy" id="6550"/>
    <lineage>
        <taxon>Eukaryota</taxon>
        <taxon>Metazoa</taxon>
        <taxon>Spiralia</taxon>
        <taxon>Lophotrochozoa</taxon>
        <taxon>Mollusca</taxon>
        <taxon>Bivalvia</taxon>
        <taxon>Autobranchia</taxon>
        <taxon>Pteriomorphia</taxon>
        <taxon>Mytilida</taxon>
        <taxon>Mytiloidea</taxon>
        <taxon>Mytilidae</taxon>
        <taxon>Mytilinae</taxon>
        <taxon>Mytilus</taxon>
    </lineage>
</organism>
<evidence type="ECO:0000256" key="3">
    <source>
        <dbReference type="ARBA" id="ARBA00022737"/>
    </source>
</evidence>
<evidence type="ECO:0000313" key="5">
    <source>
        <dbReference type="Proteomes" id="UP000683360"/>
    </source>
</evidence>
<dbReference type="SUPFAM" id="SSF52058">
    <property type="entry name" value="L domain-like"/>
    <property type="match status" value="1"/>
</dbReference>
<dbReference type="AlphaFoldDB" id="A0A8S3UAG2"/>
<gene>
    <name evidence="4" type="ORF">MEDL_53269</name>
</gene>
<evidence type="ECO:0000313" key="4">
    <source>
        <dbReference type="EMBL" id="CAG2240989.1"/>
    </source>
</evidence>